<name>A0A6V7RBP6_9STAP</name>
<reference evidence="2 4" key="2">
    <citation type="submission" date="2020-08" db="EMBL/GenBank/DDBJ databases">
        <title>Genomic Encyclopedia of Type Strains, Phase IV (KMG-IV): sequencing the most valuable type-strain genomes for metagenomic binning, comparative biology and taxonomic classification.</title>
        <authorList>
            <person name="Goeker M."/>
        </authorList>
    </citation>
    <scope>NUCLEOTIDE SEQUENCE [LARGE SCALE GENOMIC DNA]</scope>
    <source>
        <strain evidence="2 4">DSM 22419</strain>
    </source>
</reference>
<dbReference type="Proteomes" id="UP000545588">
    <property type="component" value="Unassembled WGS sequence"/>
</dbReference>
<accession>A0A6V7RBP6</accession>
<dbReference type="EMBL" id="JACHFF010000001">
    <property type="protein sequence ID" value="MBB6422688.1"/>
    <property type="molecule type" value="Genomic_DNA"/>
</dbReference>
<evidence type="ECO:0000313" key="1">
    <source>
        <dbReference type="EMBL" id="CAD2074670.1"/>
    </source>
</evidence>
<dbReference type="AlphaFoldDB" id="A0A6V7RBP6"/>
<sequence>MTNNSPELVIDTALETNNLFLKNAERLKGIFSVNGHMSEDGYVDTFKDESKYIETDLNNLIDSIGTIDLDYMLTFSLSVIERDDITIYSYESNKMSNIEKLDDYHYKIPLSSKSIISKAIVGAIIMEHTYKESFHYELYKSSNDADNLVNYLLKEKIMIYNEGILSDEKYNDFIDELNNFSELFNIIFEQSEGSEMIVSTIYVLRKYLKLEWDTIFKLMKDEILIIDNIINELNEIVWKLNHNELNEYWKNKIDIKIININYLKDKSRNYKLDSKNIRQQFNEKTTDDLKQVSGIYLIYRNGRLFYIGEGKVYTRILRHINKPYRPVVGEIEDRIKEFVDIYYDEVSVVVLKMSNPSDRKIRILLENLFTYNMLPSFTKVEINRALNENKTNLIND</sequence>
<evidence type="ECO:0000313" key="4">
    <source>
        <dbReference type="Proteomes" id="UP000545588"/>
    </source>
</evidence>
<dbReference type="EMBL" id="CAJEWA010000005">
    <property type="protein sequence ID" value="CAD2074670.1"/>
    <property type="molecule type" value="Genomic_DNA"/>
</dbReference>
<keyword evidence="4" id="KW-1185">Reference proteome</keyword>
<evidence type="ECO:0000313" key="2">
    <source>
        <dbReference type="EMBL" id="MBB6422688.1"/>
    </source>
</evidence>
<organism evidence="1 3">
    <name type="scientific">Jeotgalicoccus coquinae</name>
    <dbReference type="NCBI Taxonomy" id="709509"/>
    <lineage>
        <taxon>Bacteria</taxon>
        <taxon>Bacillati</taxon>
        <taxon>Bacillota</taxon>
        <taxon>Bacilli</taxon>
        <taxon>Bacillales</taxon>
        <taxon>Staphylococcaceae</taxon>
        <taxon>Jeotgalicoccus</taxon>
    </lineage>
</organism>
<reference evidence="1 3" key="1">
    <citation type="submission" date="2020-07" db="EMBL/GenBank/DDBJ databases">
        <authorList>
            <person name="Criscuolo A."/>
        </authorList>
    </citation>
    <scope>NUCLEOTIDE SEQUENCE [LARGE SCALE GENOMIC DNA]</scope>
    <source>
        <strain evidence="1">CIP111751</strain>
    </source>
</reference>
<dbReference type="Proteomes" id="UP000534001">
    <property type="component" value="Unassembled WGS sequence"/>
</dbReference>
<evidence type="ECO:0000313" key="3">
    <source>
        <dbReference type="Proteomes" id="UP000534001"/>
    </source>
</evidence>
<comment type="caution">
    <text evidence="1">The sequence shown here is derived from an EMBL/GenBank/DDBJ whole genome shotgun (WGS) entry which is preliminary data.</text>
</comment>
<dbReference type="RefSeq" id="WP_184281638.1">
    <property type="nucleotide sequence ID" value="NZ_BMCO01000001.1"/>
</dbReference>
<protein>
    <recommendedName>
        <fullName evidence="5">GIY-YIG domain-containing protein</fullName>
    </recommendedName>
</protein>
<gene>
    <name evidence="2" type="ORF">HNR41_000614</name>
    <name evidence="1" type="ORF">JEOCOQ751_00991</name>
</gene>
<evidence type="ECO:0008006" key="5">
    <source>
        <dbReference type="Google" id="ProtNLM"/>
    </source>
</evidence>
<proteinExistence type="predicted"/>